<evidence type="ECO:0000313" key="2">
    <source>
        <dbReference type="EMBL" id="MDA0162899.1"/>
    </source>
</evidence>
<accession>A0A9X3S1X6</accession>
<dbReference type="RefSeq" id="WP_270042140.1">
    <property type="nucleotide sequence ID" value="NZ_JAPDOD010000021.1"/>
</dbReference>
<keyword evidence="1" id="KW-1133">Transmembrane helix</keyword>
<dbReference type="Proteomes" id="UP001149140">
    <property type="component" value="Unassembled WGS sequence"/>
</dbReference>
<evidence type="ECO:0000256" key="1">
    <source>
        <dbReference type="SAM" id="Phobius"/>
    </source>
</evidence>
<keyword evidence="1" id="KW-0472">Membrane</keyword>
<dbReference type="EMBL" id="JAPDOD010000021">
    <property type="protein sequence ID" value="MDA0162899.1"/>
    <property type="molecule type" value="Genomic_DNA"/>
</dbReference>
<evidence type="ECO:0000313" key="3">
    <source>
        <dbReference type="Proteomes" id="UP001149140"/>
    </source>
</evidence>
<protein>
    <submittedName>
        <fullName evidence="2">Uncharacterized protein</fullName>
    </submittedName>
</protein>
<keyword evidence="3" id="KW-1185">Reference proteome</keyword>
<sequence>MTRDTPTSDAAVRRQSIAPGFAATAIVVALLAGAYFAMTRDQSPSVRHAQPAHLTTGPDVTLYVQGSDGAYRVSSQVVTMTEMTPTPTPTPSAIAP</sequence>
<comment type="caution">
    <text evidence="2">The sequence shown here is derived from an EMBL/GenBank/DDBJ whole genome shotgun (WGS) entry which is preliminary data.</text>
</comment>
<proteinExistence type="predicted"/>
<reference evidence="2" key="1">
    <citation type="submission" date="2022-10" db="EMBL/GenBank/DDBJ databases">
        <title>The WGS of Solirubrobacter ginsenosidimutans DSM 21036.</title>
        <authorList>
            <person name="Jiang Z."/>
        </authorList>
    </citation>
    <scope>NUCLEOTIDE SEQUENCE</scope>
    <source>
        <strain evidence="2">DSM 21036</strain>
    </source>
</reference>
<organism evidence="2 3">
    <name type="scientific">Solirubrobacter ginsenosidimutans</name>
    <dbReference type="NCBI Taxonomy" id="490573"/>
    <lineage>
        <taxon>Bacteria</taxon>
        <taxon>Bacillati</taxon>
        <taxon>Actinomycetota</taxon>
        <taxon>Thermoleophilia</taxon>
        <taxon>Solirubrobacterales</taxon>
        <taxon>Solirubrobacteraceae</taxon>
        <taxon>Solirubrobacter</taxon>
    </lineage>
</organism>
<dbReference type="AlphaFoldDB" id="A0A9X3S1X6"/>
<feature type="transmembrane region" description="Helical" evidence="1">
    <location>
        <begin position="20"/>
        <end position="38"/>
    </location>
</feature>
<name>A0A9X3S1X6_9ACTN</name>
<gene>
    <name evidence="2" type="ORF">OM076_21685</name>
</gene>
<keyword evidence="1" id="KW-0812">Transmembrane</keyword>